<keyword evidence="5 8" id="KW-0378">Hydrolase</keyword>
<dbReference type="PANTHER" id="PTHR31375">
    <property type="match status" value="1"/>
</dbReference>
<dbReference type="AlphaFoldDB" id="A0AAD7Q4C7"/>
<comment type="caution">
    <text evidence="11">The sequence shown here is derived from an EMBL/GenBank/DDBJ whole genome shotgun (WGS) entry which is preliminary data.</text>
</comment>
<evidence type="ECO:0000256" key="4">
    <source>
        <dbReference type="ARBA" id="ARBA00022525"/>
    </source>
</evidence>
<gene>
    <name evidence="11" type="ORF">O6P43_004639</name>
</gene>
<evidence type="ECO:0000256" key="3">
    <source>
        <dbReference type="ARBA" id="ARBA00022512"/>
    </source>
</evidence>
<dbReference type="EMBL" id="JARAOO010000003">
    <property type="protein sequence ID" value="KAJ7974591.1"/>
    <property type="molecule type" value="Genomic_DNA"/>
</dbReference>
<evidence type="ECO:0000256" key="2">
    <source>
        <dbReference type="ARBA" id="ARBA00008834"/>
    </source>
</evidence>
<dbReference type="InterPro" id="IPR011050">
    <property type="entry name" value="Pectin_lyase_fold/virulence"/>
</dbReference>
<keyword evidence="4" id="KW-0964">Secreted</keyword>
<dbReference type="Pfam" id="PF00295">
    <property type="entry name" value="Glyco_hydro_28"/>
    <property type="match status" value="1"/>
</dbReference>
<protein>
    <submittedName>
        <fullName evidence="11">Polygalacturonase</fullName>
    </submittedName>
</protein>
<keyword evidence="12" id="KW-1185">Reference proteome</keyword>
<feature type="signal peptide" evidence="10">
    <location>
        <begin position="1"/>
        <end position="21"/>
    </location>
</feature>
<evidence type="ECO:0000313" key="11">
    <source>
        <dbReference type="EMBL" id="KAJ7974591.1"/>
    </source>
</evidence>
<evidence type="ECO:0000256" key="9">
    <source>
        <dbReference type="SAM" id="MobiDB-lite"/>
    </source>
</evidence>
<evidence type="ECO:0000256" key="7">
    <source>
        <dbReference type="ARBA" id="ARBA00023316"/>
    </source>
</evidence>
<name>A0AAD7Q4C7_QUISA</name>
<feature type="region of interest" description="Disordered" evidence="9">
    <location>
        <begin position="183"/>
        <end position="209"/>
    </location>
</feature>
<dbReference type="FunFam" id="2.160.20.10:FF:000019">
    <property type="entry name" value="polygalacturonase At1g48100"/>
    <property type="match status" value="1"/>
</dbReference>
<dbReference type="InterPro" id="IPR012334">
    <property type="entry name" value="Pectin_lyas_fold"/>
</dbReference>
<dbReference type="GO" id="GO:0004650">
    <property type="term" value="F:polygalacturonase activity"/>
    <property type="evidence" value="ECO:0007669"/>
    <property type="project" value="InterPro"/>
</dbReference>
<organism evidence="11 12">
    <name type="scientific">Quillaja saponaria</name>
    <name type="common">Soap bark tree</name>
    <dbReference type="NCBI Taxonomy" id="32244"/>
    <lineage>
        <taxon>Eukaryota</taxon>
        <taxon>Viridiplantae</taxon>
        <taxon>Streptophyta</taxon>
        <taxon>Embryophyta</taxon>
        <taxon>Tracheophyta</taxon>
        <taxon>Spermatophyta</taxon>
        <taxon>Magnoliopsida</taxon>
        <taxon>eudicotyledons</taxon>
        <taxon>Gunneridae</taxon>
        <taxon>Pentapetalae</taxon>
        <taxon>rosids</taxon>
        <taxon>fabids</taxon>
        <taxon>Fabales</taxon>
        <taxon>Quillajaceae</taxon>
        <taxon>Quillaja</taxon>
    </lineage>
</organism>
<sequence>MNRLHINTFTLIIVIVFSVLSVSFDNCTGREGKHWRNNKAAPASILVKKDGGYGGTHHQRHIVSKLAGSSTFNVLDYSAKGDGHADDTKAFEAAWAAACKVEASTIVVPSGSVFLVNPITFSGPNCAPNIVFQLDGKIIAPTSSASWGSGLLQWLDFSKLKGITIKGKGIIDGQGSVWWNDSPTNNPTHETRSSISQYSQVESNSGGLPSTKPTALRFYGSNGVTVTGITIQNSPNAHLKFDDCTNIQVFGITVSSPGDSPNTDGIHLQNSQDAVIYNSNLACGDDCVSIQTGCSNIYIHNINCGPGHGISIGGLGRDNTRACVSNVTVRDITLQNTMTGVRIKTWQGGSGFVQGIMFSNIQVSEVKIPIMIDQYYCDKSKCSNETSAVAVSGINYVNIKGTYTEKPVHFACSDNLPCSGVSLDTIQLHSIQESQQLNGPFCWEAYGELKTTTAPPIDCLKTGMPSNTRIQSNPDSC</sequence>
<comment type="similarity">
    <text evidence="2 8">Belongs to the glycosyl hydrolase 28 family.</text>
</comment>
<dbReference type="InterPro" id="IPR000743">
    <property type="entry name" value="Glyco_hydro_28"/>
</dbReference>
<dbReference type="GO" id="GO:0005975">
    <property type="term" value="P:carbohydrate metabolic process"/>
    <property type="evidence" value="ECO:0007669"/>
    <property type="project" value="InterPro"/>
</dbReference>
<evidence type="ECO:0000256" key="5">
    <source>
        <dbReference type="ARBA" id="ARBA00022801"/>
    </source>
</evidence>
<proteinExistence type="inferred from homology"/>
<accession>A0AAD7Q4C7</accession>
<keyword evidence="6 8" id="KW-0326">Glycosidase</keyword>
<evidence type="ECO:0000256" key="10">
    <source>
        <dbReference type="SAM" id="SignalP"/>
    </source>
</evidence>
<keyword evidence="7" id="KW-0961">Cell wall biogenesis/degradation</keyword>
<evidence type="ECO:0000256" key="1">
    <source>
        <dbReference type="ARBA" id="ARBA00004191"/>
    </source>
</evidence>
<comment type="subcellular location">
    <subcellularLocation>
        <location evidence="1">Secreted</location>
        <location evidence="1">Cell wall</location>
    </subcellularLocation>
</comment>
<evidence type="ECO:0000256" key="6">
    <source>
        <dbReference type="ARBA" id="ARBA00023295"/>
    </source>
</evidence>
<dbReference type="InterPro" id="IPR006626">
    <property type="entry name" value="PbH1"/>
</dbReference>
<dbReference type="SMART" id="SM00710">
    <property type="entry name" value="PbH1"/>
    <property type="match status" value="5"/>
</dbReference>
<dbReference type="GO" id="GO:0071555">
    <property type="term" value="P:cell wall organization"/>
    <property type="evidence" value="ECO:0007669"/>
    <property type="project" value="UniProtKB-KW"/>
</dbReference>
<dbReference type="Proteomes" id="UP001163823">
    <property type="component" value="Chromosome 3"/>
</dbReference>
<keyword evidence="3" id="KW-0134">Cell wall</keyword>
<dbReference type="SUPFAM" id="SSF51126">
    <property type="entry name" value="Pectin lyase-like"/>
    <property type="match status" value="1"/>
</dbReference>
<dbReference type="Gene3D" id="2.160.20.10">
    <property type="entry name" value="Single-stranded right-handed beta-helix, Pectin lyase-like"/>
    <property type="match status" value="1"/>
</dbReference>
<reference evidence="11" key="1">
    <citation type="journal article" date="2023" name="Science">
        <title>Elucidation of the pathway for biosynthesis of saponin adjuvants from the soapbark tree.</title>
        <authorList>
            <person name="Reed J."/>
            <person name="Orme A."/>
            <person name="El-Demerdash A."/>
            <person name="Owen C."/>
            <person name="Martin L.B.B."/>
            <person name="Misra R.C."/>
            <person name="Kikuchi S."/>
            <person name="Rejzek M."/>
            <person name="Martin A.C."/>
            <person name="Harkess A."/>
            <person name="Leebens-Mack J."/>
            <person name="Louveau T."/>
            <person name="Stephenson M.J."/>
            <person name="Osbourn A."/>
        </authorList>
    </citation>
    <scope>NUCLEOTIDE SEQUENCE</scope>
    <source>
        <strain evidence="11">S10</strain>
    </source>
</reference>
<evidence type="ECO:0000313" key="12">
    <source>
        <dbReference type="Proteomes" id="UP001163823"/>
    </source>
</evidence>
<evidence type="ECO:0000256" key="8">
    <source>
        <dbReference type="RuleBase" id="RU361169"/>
    </source>
</evidence>
<keyword evidence="10" id="KW-0732">Signal</keyword>
<feature type="chain" id="PRO_5041975708" evidence="10">
    <location>
        <begin position="22"/>
        <end position="477"/>
    </location>
</feature>